<evidence type="ECO:0000256" key="1">
    <source>
        <dbReference type="ARBA" id="ARBA00003257"/>
    </source>
</evidence>
<keyword evidence="8 19" id="KW-0812">Transmembrane</keyword>
<sequence length="316" mass="35839">MFKWALLLLSPFAAISSKNWLLIWVMLEISSFSFIMFLTSENKKEITLMYFLVQSISSAFLLISVGMKSKSEFFYEENNFMASSLFIISIITKMGVVPMHMWMVEISRKMGGMNLFLFLTIQKIAPIIVATKNINFSYLITLIIMSGAISVLLQVACVFLAELLTYSSISHTGWMLFSSLSNYKITTFYFIVYALILMLIVKGMMGKSLKMISTSGMKSKSLALNLISLSGTPPLMGFIPKWLVLTQNSIQFNLKILNTILVLLSSLNAFIYIRILSGKIINLPSLKKNFSKSDSWKKSDFFVNLILPSIFWANFM</sequence>
<feature type="domain" description="NADH:quinone oxidoreductase/Mrp antiporter transmembrane" evidence="20">
    <location>
        <begin position="17"/>
        <end position="263"/>
    </location>
</feature>
<dbReference type="GO" id="GO:0008137">
    <property type="term" value="F:NADH dehydrogenase (ubiquinone) activity"/>
    <property type="evidence" value="ECO:0007669"/>
    <property type="project" value="UniProtKB-EC"/>
</dbReference>
<evidence type="ECO:0000256" key="9">
    <source>
        <dbReference type="ARBA" id="ARBA00022792"/>
    </source>
</evidence>
<evidence type="ECO:0000256" key="15">
    <source>
        <dbReference type="ARBA" id="ARBA00023128"/>
    </source>
</evidence>
<geneLocation type="mitochondrion" evidence="21"/>
<keyword evidence="16 19" id="KW-0472">Membrane</keyword>
<evidence type="ECO:0000256" key="11">
    <source>
        <dbReference type="ARBA" id="ARBA00022982"/>
    </source>
</evidence>
<evidence type="ECO:0000256" key="3">
    <source>
        <dbReference type="ARBA" id="ARBA00007012"/>
    </source>
</evidence>
<dbReference type="EC" id="7.1.1.2" evidence="4"/>
<evidence type="ECO:0000256" key="17">
    <source>
        <dbReference type="ARBA" id="ARBA00031028"/>
    </source>
</evidence>
<keyword evidence="6" id="KW-0813">Transport</keyword>
<evidence type="ECO:0000256" key="10">
    <source>
        <dbReference type="ARBA" id="ARBA00022967"/>
    </source>
</evidence>
<feature type="transmembrane region" description="Helical" evidence="19">
    <location>
        <begin position="222"/>
        <end position="244"/>
    </location>
</feature>
<evidence type="ECO:0000259" key="20">
    <source>
        <dbReference type="Pfam" id="PF00361"/>
    </source>
</evidence>
<dbReference type="EMBL" id="LC552027">
    <property type="protein sequence ID" value="BCG28143.1"/>
    <property type="molecule type" value="Genomic_DNA"/>
</dbReference>
<evidence type="ECO:0000313" key="21">
    <source>
        <dbReference type="EMBL" id="BCG28143.1"/>
    </source>
</evidence>
<feature type="transmembrane region" description="Helical" evidence="19">
    <location>
        <begin position="138"/>
        <end position="161"/>
    </location>
</feature>
<dbReference type="InterPro" id="IPR050175">
    <property type="entry name" value="Complex_I_Subunit_2"/>
</dbReference>
<dbReference type="Pfam" id="PF00361">
    <property type="entry name" value="Proton_antipo_M"/>
    <property type="match status" value="1"/>
</dbReference>
<comment type="catalytic activity">
    <reaction evidence="18">
        <text>a ubiquinone + NADH + 5 H(+)(in) = a ubiquinol + NAD(+) + 4 H(+)(out)</text>
        <dbReference type="Rhea" id="RHEA:29091"/>
        <dbReference type="Rhea" id="RHEA-COMP:9565"/>
        <dbReference type="Rhea" id="RHEA-COMP:9566"/>
        <dbReference type="ChEBI" id="CHEBI:15378"/>
        <dbReference type="ChEBI" id="CHEBI:16389"/>
        <dbReference type="ChEBI" id="CHEBI:17976"/>
        <dbReference type="ChEBI" id="CHEBI:57540"/>
        <dbReference type="ChEBI" id="CHEBI:57945"/>
        <dbReference type="EC" id="7.1.1.2"/>
    </reaction>
</comment>
<proteinExistence type="inferred from homology"/>
<evidence type="ECO:0000256" key="5">
    <source>
        <dbReference type="ARBA" id="ARBA00021008"/>
    </source>
</evidence>
<reference evidence="21" key="1">
    <citation type="journal article" date="2020" name="Mitochondrial DNA Part B Resour">
        <title>Complete mitochondrial genomes of two water mite species: Hygrobates (H.) longiporus and Hygrobates (rivobates) taniguchii (Acari, Trombidiformes, Hygrobatoidea).</title>
        <authorList>
            <person name="Hiruta S.F."/>
            <person name="Morimoto S."/>
            <person name="Yoshinari G."/>
            <person name="Goldschmidt T."/>
            <person name="Nishikawa K."/>
            <person name="Shimano S."/>
        </authorList>
    </citation>
    <scope>NUCLEOTIDE SEQUENCE</scope>
    <source>
        <strain evidence="21">NMsp2</strain>
    </source>
</reference>
<keyword evidence="14" id="KW-0830">Ubiquinone</keyword>
<dbReference type="AlphaFoldDB" id="A0A6J4EE13"/>
<feature type="transmembrane region" description="Helical" evidence="19">
    <location>
        <begin position="256"/>
        <end position="277"/>
    </location>
</feature>
<keyword evidence="13" id="KW-0520">NAD</keyword>
<accession>A0A6J4EE13</accession>
<organism evidence="21">
    <name type="scientific">Hygrobates taniguchii</name>
    <dbReference type="NCBI Taxonomy" id="2759127"/>
    <lineage>
        <taxon>Eukaryota</taxon>
        <taxon>Metazoa</taxon>
        <taxon>Ecdysozoa</taxon>
        <taxon>Arthropoda</taxon>
        <taxon>Chelicerata</taxon>
        <taxon>Arachnida</taxon>
        <taxon>Acari</taxon>
        <taxon>Acariformes</taxon>
        <taxon>Trombidiformes</taxon>
        <taxon>Prostigmata</taxon>
        <taxon>Anystina</taxon>
        <taxon>Parasitengona</taxon>
        <taxon>Hydracarina</taxon>
        <taxon>Hygrobatoidea</taxon>
        <taxon>Hygrobatidae</taxon>
        <taxon>Hygrobates</taxon>
    </lineage>
</organism>
<evidence type="ECO:0000256" key="8">
    <source>
        <dbReference type="ARBA" id="ARBA00022692"/>
    </source>
</evidence>
<keyword evidence="9" id="KW-0999">Mitochondrion inner membrane</keyword>
<name>A0A6J4EE13_9ACAR</name>
<evidence type="ECO:0000256" key="6">
    <source>
        <dbReference type="ARBA" id="ARBA00022448"/>
    </source>
</evidence>
<keyword evidence="12 19" id="KW-1133">Transmembrane helix</keyword>
<evidence type="ECO:0000256" key="18">
    <source>
        <dbReference type="ARBA" id="ARBA00049551"/>
    </source>
</evidence>
<evidence type="ECO:0000256" key="16">
    <source>
        <dbReference type="ARBA" id="ARBA00023136"/>
    </source>
</evidence>
<keyword evidence="11" id="KW-0249">Electron transport</keyword>
<evidence type="ECO:0000256" key="14">
    <source>
        <dbReference type="ARBA" id="ARBA00023075"/>
    </source>
</evidence>
<keyword evidence="10" id="KW-1278">Translocase</keyword>
<evidence type="ECO:0000256" key="12">
    <source>
        <dbReference type="ARBA" id="ARBA00022989"/>
    </source>
</evidence>
<dbReference type="GO" id="GO:0006120">
    <property type="term" value="P:mitochondrial electron transport, NADH to ubiquinone"/>
    <property type="evidence" value="ECO:0007669"/>
    <property type="project" value="TreeGrafter"/>
</dbReference>
<evidence type="ECO:0000256" key="2">
    <source>
        <dbReference type="ARBA" id="ARBA00004448"/>
    </source>
</evidence>
<gene>
    <name evidence="21" type="primary">ND2</name>
</gene>
<evidence type="ECO:0000256" key="7">
    <source>
        <dbReference type="ARBA" id="ARBA00022660"/>
    </source>
</evidence>
<feature type="transmembrane region" description="Helical" evidence="19">
    <location>
        <begin position="79"/>
        <end position="101"/>
    </location>
</feature>
<evidence type="ECO:0000256" key="19">
    <source>
        <dbReference type="SAM" id="Phobius"/>
    </source>
</evidence>
<feature type="transmembrane region" description="Helical" evidence="19">
    <location>
        <begin position="181"/>
        <end position="201"/>
    </location>
</feature>
<comment type="subcellular location">
    <subcellularLocation>
        <location evidence="2">Mitochondrion inner membrane</location>
        <topology evidence="2">Multi-pass membrane protein</topology>
    </subcellularLocation>
</comment>
<comment type="similarity">
    <text evidence="3">Belongs to the complex I subunit 2 family.</text>
</comment>
<keyword evidence="15 21" id="KW-0496">Mitochondrion</keyword>
<evidence type="ECO:0000256" key="13">
    <source>
        <dbReference type="ARBA" id="ARBA00023027"/>
    </source>
</evidence>
<evidence type="ECO:0000256" key="4">
    <source>
        <dbReference type="ARBA" id="ARBA00012944"/>
    </source>
</evidence>
<dbReference type="GO" id="GO:0005743">
    <property type="term" value="C:mitochondrial inner membrane"/>
    <property type="evidence" value="ECO:0007669"/>
    <property type="project" value="UniProtKB-SubCell"/>
</dbReference>
<keyword evidence="7" id="KW-0679">Respiratory chain</keyword>
<dbReference type="InterPro" id="IPR001750">
    <property type="entry name" value="ND/Mrp_TM"/>
</dbReference>
<feature type="transmembrane region" description="Helical" evidence="19">
    <location>
        <begin position="46"/>
        <end position="67"/>
    </location>
</feature>
<dbReference type="PANTHER" id="PTHR46552:SF1">
    <property type="entry name" value="NADH-UBIQUINONE OXIDOREDUCTASE CHAIN 2"/>
    <property type="match status" value="1"/>
</dbReference>
<dbReference type="PANTHER" id="PTHR46552">
    <property type="entry name" value="NADH-UBIQUINONE OXIDOREDUCTASE CHAIN 2"/>
    <property type="match status" value="1"/>
</dbReference>
<protein>
    <recommendedName>
        <fullName evidence="5">NADH-ubiquinone oxidoreductase chain 2</fullName>
        <ecNumber evidence="4">7.1.1.2</ecNumber>
    </recommendedName>
    <alternativeName>
        <fullName evidence="17">NADH dehydrogenase subunit 2</fullName>
    </alternativeName>
</protein>
<comment type="function">
    <text evidence="1">Core subunit of the mitochondrial membrane respiratory chain NADH dehydrogenase (Complex I) that is believed to belong to the minimal assembly required for catalysis. Complex I functions in the transfer of electrons from NADH to the respiratory chain. The immediate electron acceptor for the enzyme is believed to be ubiquinone.</text>
</comment>
<feature type="transmembrane region" description="Helical" evidence="19">
    <location>
        <begin position="21"/>
        <end position="40"/>
    </location>
</feature>
<reference evidence="21" key="2">
    <citation type="submission" date="2020-05" db="EMBL/GenBank/DDBJ databases">
        <authorList>
            <person name="Hiruta S."/>
            <person name="Shimano S."/>
        </authorList>
    </citation>
    <scope>NUCLEOTIDE SEQUENCE</scope>
    <source>
        <strain evidence="21">NMsp2</strain>
    </source>
</reference>